<reference evidence="2" key="1">
    <citation type="submission" date="2021-01" db="EMBL/GenBank/DDBJ databases">
        <authorList>
            <person name="Li R."/>
            <person name="Bekaert M."/>
        </authorList>
    </citation>
    <scope>NUCLEOTIDE SEQUENCE</scope>
    <source>
        <strain evidence="2">Farmed</strain>
    </source>
</reference>
<accession>A0A812BRN2</accession>
<feature type="compositionally biased region" description="Basic and acidic residues" evidence="1">
    <location>
        <begin position="60"/>
        <end position="74"/>
    </location>
</feature>
<organism evidence="2 3">
    <name type="scientific">Acanthosepion pharaonis</name>
    <name type="common">Pharaoh cuttlefish</name>
    <name type="synonym">Sepia pharaonis</name>
    <dbReference type="NCBI Taxonomy" id="158019"/>
    <lineage>
        <taxon>Eukaryota</taxon>
        <taxon>Metazoa</taxon>
        <taxon>Spiralia</taxon>
        <taxon>Lophotrochozoa</taxon>
        <taxon>Mollusca</taxon>
        <taxon>Cephalopoda</taxon>
        <taxon>Coleoidea</taxon>
        <taxon>Decapodiformes</taxon>
        <taxon>Sepiida</taxon>
        <taxon>Sepiina</taxon>
        <taxon>Sepiidae</taxon>
        <taxon>Acanthosepion</taxon>
    </lineage>
</organism>
<name>A0A812BRN2_ACAPH</name>
<evidence type="ECO:0000313" key="3">
    <source>
        <dbReference type="Proteomes" id="UP000597762"/>
    </source>
</evidence>
<feature type="region of interest" description="Disordered" evidence="1">
    <location>
        <begin position="206"/>
        <end position="257"/>
    </location>
</feature>
<protein>
    <submittedName>
        <fullName evidence="2">Uncharacterized protein</fullName>
    </submittedName>
</protein>
<comment type="caution">
    <text evidence="2">The sequence shown here is derived from an EMBL/GenBank/DDBJ whole genome shotgun (WGS) entry which is preliminary data.</text>
</comment>
<keyword evidence="3" id="KW-1185">Reference proteome</keyword>
<evidence type="ECO:0000313" key="2">
    <source>
        <dbReference type="EMBL" id="CAE1236829.1"/>
    </source>
</evidence>
<evidence type="ECO:0000256" key="1">
    <source>
        <dbReference type="SAM" id="MobiDB-lite"/>
    </source>
</evidence>
<dbReference type="AlphaFoldDB" id="A0A812BRN2"/>
<feature type="compositionally biased region" description="Low complexity" evidence="1">
    <location>
        <begin position="96"/>
        <end position="110"/>
    </location>
</feature>
<dbReference type="PANTHER" id="PTHR38681">
    <property type="entry name" value="RETROVIRUS-RELATED POL POLYPROTEIN FROM TRANSPOSON 412-LIKE PROTEIN-RELATED"/>
    <property type="match status" value="1"/>
</dbReference>
<gene>
    <name evidence="2" type="ORF">SPHA_20444</name>
</gene>
<dbReference type="EMBL" id="CAHIKZ030000748">
    <property type="protein sequence ID" value="CAE1236829.1"/>
    <property type="molecule type" value="Genomic_DNA"/>
</dbReference>
<sequence length="257" mass="28238">MAQLKYTPLRQSSPTIHVPQQLQDCEFIFVRNDAVKKPLTPTYQGPFKVLKGSEKHLTIDRGSRTDSISIDRVKPAFLGKSPRETEPVSTHPEPSPASTTTQSQPSQPRQNHPPLHLGRPVLEGKSPSLRTSPLLLYEPSYLDARDFAAVFSRPRKQPGLRVGLRPWQRLTSESHSITTLQGSTHSTLCYCLPSETPAHSCSFQLTPAASSTPTASSSPQQLPAASSSHLRRSTDVPLPIPAPADDLIQYPLTSRAR</sequence>
<dbReference type="PANTHER" id="PTHR38681:SF1">
    <property type="entry name" value="RETROVIRUS-RELATED POL POLYPROTEIN FROM TRANSPOSON 412-LIKE PROTEIN"/>
    <property type="match status" value="1"/>
</dbReference>
<feature type="compositionally biased region" description="Low complexity" evidence="1">
    <location>
        <begin position="206"/>
        <end position="228"/>
    </location>
</feature>
<dbReference type="Proteomes" id="UP000597762">
    <property type="component" value="Unassembled WGS sequence"/>
</dbReference>
<proteinExistence type="predicted"/>
<feature type="region of interest" description="Disordered" evidence="1">
    <location>
        <begin position="60"/>
        <end position="126"/>
    </location>
</feature>
<dbReference type="OrthoDB" id="6279146at2759"/>